<accession>A0ABY2QD72</accession>
<evidence type="ECO:0000256" key="5">
    <source>
        <dbReference type="ARBA" id="ARBA00048348"/>
    </source>
</evidence>
<evidence type="ECO:0000313" key="9">
    <source>
        <dbReference type="Proteomes" id="UP000308038"/>
    </source>
</evidence>
<evidence type="ECO:0000256" key="4">
    <source>
        <dbReference type="ARBA" id="ARBA00023239"/>
    </source>
</evidence>
<dbReference type="Proteomes" id="UP000308038">
    <property type="component" value="Unassembled WGS sequence"/>
</dbReference>
<dbReference type="PANTHER" id="PTHR11002">
    <property type="entry name" value="CARBONIC ANHYDRASE"/>
    <property type="match status" value="1"/>
</dbReference>
<dbReference type="InterPro" id="IPR006311">
    <property type="entry name" value="TAT_signal"/>
</dbReference>
<dbReference type="InterPro" id="IPR036874">
    <property type="entry name" value="Carbonic_anhydrase_sf"/>
</dbReference>
<comment type="similarity">
    <text evidence="1 6">Belongs to the beta-class carbonic anhydrase family.</text>
</comment>
<evidence type="ECO:0000313" key="8">
    <source>
        <dbReference type="EMBL" id="THG37112.1"/>
    </source>
</evidence>
<keyword evidence="4 6" id="KW-0456">Lyase</keyword>
<dbReference type="PANTHER" id="PTHR11002:SF79">
    <property type="entry name" value="CARBONIC ANHYDRASE 2"/>
    <property type="match status" value="1"/>
</dbReference>
<dbReference type="SMART" id="SM00947">
    <property type="entry name" value="Pro_CA"/>
    <property type="match status" value="1"/>
</dbReference>
<gene>
    <name evidence="8" type="ORF">E5988_16205</name>
</gene>
<evidence type="ECO:0000256" key="2">
    <source>
        <dbReference type="ARBA" id="ARBA00012925"/>
    </source>
</evidence>
<dbReference type="CDD" id="cd03378">
    <property type="entry name" value="beta_CA_cladeC"/>
    <property type="match status" value="1"/>
</dbReference>
<dbReference type="SUPFAM" id="SSF53056">
    <property type="entry name" value="beta-carbonic anhydrase, cab"/>
    <property type="match status" value="1"/>
</dbReference>
<evidence type="ECO:0000256" key="1">
    <source>
        <dbReference type="ARBA" id="ARBA00006217"/>
    </source>
</evidence>
<dbReference type="InterPro" id="IPR001765">
    <property type="entry name" value="Carbonic_anhydrase"/>
</dbReference>
<comment type="catalytic activity">
    <reaction evidence="5 6">
        <text>hydrogencarbonate + H(+) = CO2 + H2O</text>
        <dbReference type="Rhea" id="RHEA:10748"/>
        <dbReference type="ChEBI" id="CHEBI:15377"/>
        <dbReference type="ChEBI" id="CHEBI:15378"/>
        <dbReference type="ChEBI" id="CHEBI:16526"/>
        <dbReference type="ChEBI" id="CHEBI:17544"/>
        <dbReference type="EC" id="4.2.1.1"/>
    </reaction>
</comment>
<sequence length="250" mass="26435">MCEISLSRRALVTGAATVTALAAAPAAAQVARAQRSTRAVPPAPTKDGKSALNPDQALQLLKDGNAAFLRGEMMDPDLSVQRRLDLARGQAPFVAYVSCSDSRVPPELLFGRGLGELFIVRNAGNTVDTVAKGSIEFAVAVLGVPLVVVMGHEACGAVKAAMDVVNKNARFPGAIDAMIEPIIPAVLEARSASGDATEAAIRQNVRRVVTNLRERSDPLLMEPQAQGKLKVVGAYYELGTGRVDFFDMPR</sequence>
<dbReference type="PROSITE" id="PS51318">
    <property type="entry name" value="TAT"/>
    <property type="match status" value="1"/>
</dbReference>
<protein>
    <recommendedName>
        <fullName evidence="2 6">Carbonic anhydrase</fullName>
        <ecNumber evidence="2 6">4.2.1.1</ecNumber>
    </recommendedName>
    <alternativeName>
        <fullName evidence="6">Carbonate dehydratase</fullName>
    </alternativeName>
</protein>
<feature type="region of interest" description="Disordered" evidence="7">
    <location>
        <begin position="33"/>
        <end position="52"/>
    </location>
</feature>
<evidence type="ECO:0000256" key="7">
    <source>
        <dbReference type="SAM" id="MobiDB-lite"/>
    </source>
</evidence>
<dbReference type="Pfam" id="PF00484">
    <property type="entry name" value="Pro_CA"/>
    <property type="match status" value="1"/>
</dbReference>
<comment type="caution">
    <text evidence="8">The sequence shown here is derived from an EMBL/GenBank/DDBJ whole genome shotgun (WGS) entry which is preliminary data.</text>
</comment>
<keyword evidence="3 6" id="KW-0862">Zinc</keyword>
<evidence type="ECO:0000256" key="3">
    <source>
        <dbReference type="ARBA" id="ARBA00022833"/>
    </source>
</evidence>
<proteinExistence type="inferred from homology"/>
<organism evidence="8 9">
    <name type="scientific">Sphingomonas olei</name>
    <dbReference type="NCBI Taxonomy" id="1886787"/>
    <lineage>
        <taxon>Bacteria</taxon>
        <taxon>Pseudomonadati</taxon>
        <taxon>Pseudomonadota</taxon>
        <taxon>Alphaproteobacteria</taxon>
        <taxon>Sphingomonadales</taxon>
        <taxon>Sphingomonadaceae</taxon>
        <taxon>Sphingomonas</taxon>
    </lineage>
</organism>
<dbReference type="EC" id="4.2.1.1" evidence="2 6"/>
<dbReference type="PROSITE" id="PS00704">
    <property type="entry name" value="PROK_CO2_ANHYDRASE_1"/>
    <property type="match status" value="1"/>
</dbReference>
<comment type="function">
    <text evidence="6">Reversible hydration of carbon dioxide.</text>
</comment>
<dbReference type="InterPro" id="IPR015892">
    <property type="entry name" value="Carbonic_anhydrase_CS"/>
</dbReference>
<dbReference type="PROSITE" id="PS00705">
    <property type="entry name" value="PROK_CO2_ANHYDRASE_2"/>
    <property type="match status" value="1"/>
</dbReference>
<reference evidence="8 9" key="1">
    <citation type="submission" date="2019-04" db="EMBL/GenBank/DDBJ databases">
        <title>Microbes associate with the intestines of laboratory mice.</title>
        <authorList>
            <person name="Navarre W."/>
            <person name="Wong E."/>
            <person name="Huang K.C."/>
            <person name="Tropini C."/>
            <person name="Ng K."/>
            <person name="Yu B."/>
        </authorList>
    </citation>
    <scope>NUCLEOTIDE SEQUENCE [LARGE SCALE GENOMIC DNA]</scope>
    <source>
        <strain evidence="8 9">NM83_B4-11</strain>
    </source>
</reference>
<dbReference type="EMBL" id="SSTI01000021">
    <property type="protein sequence ID" value="THG37112.1"/>
    <property type="molecule type" value="Genomic_DNA"/>
</dbReference>
<name>A0ABY2QD72_9SPHN</name>
<keyword evidence="9" id="KW-1185">Reference proteome</keyword>
<dbReference type="RefSeq" id="WP_136452370.1">
    <property type="nucleotide sequence ID" value="NZ_SSTI01000021.1"/>
</dbReference>
<dbReference type="Gene3D" id="3.40.1050.10">
    <property type="entry name" value="Carbonic anhydrase"/>
    <property type="match status" value="1"/>
</dbReference>
<evidence type="ECO:0000256" key="6">
    <source>
        <dbReference type="RuleBase" id="RU003956"/>
    </source>
</evidence>